<evidence type="ECO:0000313" key="3">
    <source>
        <dbReference type="Proteomes" id="UP001497623"/>
    </source>
</evidence>
<keyword evidence="3" id="KW-1185">Reference proteome</keyword>
<feature type="non-terminal residue" evidence="2">
    <location>
        <position position="138"/>
    </location>
</feature>
<keyword evidence="1" id="KW-0812">Transmembrane</keyword>
<evidence type="ECO:0000313" key="2">
    <source>
        <dbReference type="EMBL" id="CAL4143549.1"/>
    </source>
</evidence>
<dbReference type="AlphaFoldDB" id="A0AAV2RTT6"/>
<feature type="non-terminal residue" evidence="2">
    <location>
        <position position="1"/>
    </location>
</feature>
<feature type="transmembrane region" description="Helical" evidence="1">
    <location>
        <begin position="32"/>
        <end position="51"/>
    </location>
</feature>
<dbReference type="GO" id="GO:0019887">
    <property type="term" value="F:protein kinase regulator activity"/>
    <property type="evidence" value="ECO:0007669"/>
    <property type="project" value="TreeGrafter"/>
</dbReference>
<dbReference type="EMBL" id="CAXKWB010033695">
    <property type="protein sequence ID" value="CAL4143549.1"/>
    <property type="molecule type" value="Genomic_DNA"/>
</dbReference>
<dbReference type="PANTHER" id="PTHR24116">
    <property type="entry name" value="KINASE D-INTERACTING SUBSTRATE OF 220 KDA"/>
    <property type="match status" value="1"/>
</dbReference>
<keyword evidence="1" id="KW-0472">Membrane</keyword>
<reference evidence="2 3" key="1">
    <citation type="submission" date="2024-05" db="EMBL/GenBank/DDBJ databases">
        <authorList>
            <person name="Wallberg A."/>
        </authorList>
    </citation>
    <scope>NUCLEOTIDE SEQUENCE [LARGE SCALE GENOMIC DNA]</scope>
</reference>
<dbReference type="PANTHER" id="PTHR24116:SF0">
    <property type="entry name" value="KINASE D-INTERACTING SUBSTRATE OF 220 KDA"/>
    <property type="match status" value="1"/>
</dbReference>
<dbReference type="GO" id="GO:0030165">
    <property type="term" value="F:PDZ domain binding"/>
    <property type="evidence" value="ECO:0007669"/>
    <property type="project" value="TreeGrafter"/>
</dbReference>
<gene>
    <name evidence="2" type="ORF">MNOR_LOCUS29301</name>
</gene>
<sequence length="138" mass="15676">NFRFSSLVLILITMVTLSTWLLSSMISFSWQFGVVFSAIVFIFITIALVIVHHGSRRANWSKWLEWSVLLEGQLVSLKMILEVVFCLPPGPEWEKPTEESIHLKPIKFIFAEIFAPSSTLSAEVSMVDLLGTLFDKVE</sequence>
<name>A0AAV2RTT6_MEGNR</name>
<accession>A0AAV2RTT6</accession>
<proteinExistence type="predicted"/>
<organism evidence="2 3">
    <name type="scientific">Meganyctiphanes norvegica</name>
    <name type="common">Northern krill</name>
    <name type="synonym">Thysanopoda norvegica</name>
    <dbReference type="NCBI Taxonomy" id="48144"/>
    <lineage>
        <taxon>Eukaryota</taxon>
        <taxon>Metazoa</taxon>
        <taxon>Ecdysozoa</taxon>
        <taxon>Arthropoda</taxon>
        <taxon>Crustacea</taxon>
        <taxon>Multicrustacea</taxon>
        <taxon>Malacostraca</taxon>
        <taxon>Eumalacostraca</taxon>
        <taxon>Eucarida</taxon>
        <taxon>Euphausiacea</taxon>
        <taxon>Euphausiidae</taxon>
        <taxon>Meganyctiphanes</taxon>
    </lineage>
</organism>
<feature type="transmembrane region" description="Helical" evidence="1">
    <location>
        <begin position="7"/>
        <end position="26"/>
    </location>
</feature>
<keyword evidence="1" id="KW-1133">Transmembrane helix</keyword>
<dbReference type="Proteomes" id="UP001497623">
    <property type="component" value="Unassembled WGS sequence"/>
</dbReference>
<evidence type="ECO:0000256" key="1">
    <source>
        <dbReference type="SAM" id="Phobius"/>
    </source>
</evidence>
<protein>
    <submittedName>
        <fullName evidence="2">Uncharacterized protein</fullName>
    </submittedName>
</protein>
<comment type="caution">
    <text evidence="2">The sequence shown here is derived from an EMBL/GenBank/DDBJ whole genome shotgun (WGS) entry which is preliminary data.</text>
</comment>
<dbReference type="InterPro" id="IPR052771">
    <property type="entry name" value="Neurotrophin_sig_adaptor"/>
</dbReference>